<organism evidence="10 11">
    <name type="scientific">Phlyctema vagabunda</name>
    <dbReference type="NCBI Taxonomy" id="108571"/>
    <lineage>
        <taxon>Eukaryota</taxon>
        <taxon>Fungi</taxon>
        <taxon>Dikarya</taxon>
        <taxon>Ascomycota</taxon>
        <taxon>Pezizomycotina</taxon>
        <taxon>Leotiomycetes</taxon>
        <taxon>Helotiales</taxon>
        <taxon>Dermateaceae</taxon>
        <taxon>Phlyctema</taxon>
    </lineage>
</organism>
<feature type="domain" description="C2H2-type" evidence="9">
    <location>
        <begin position="29"/>
        <end position="58"/>
    </location>
</feature>
<dbReference type="SMART" id="SM00355">
    <property type="entry name" value="ZnF_C2H2"/>
    <property type="match status" value="2"/>
</dbReference>
<sequence>MATAQIQDQNGGGGSSSLPTTSRGTAKKYICTHENCNKAFTRSDHLQRHSLNHGPGKSTCPRCSVHFTRPDLLDRHMARHKQKDEEAGGEGLGVMETRKRLWRDADGNIVSKRPTLSGGHSTASQERHSFIEDQNVPNSGSTYDLNPMEPLSPPRSLLSSDSGRMASQMPIVTMPEETWSNDPLSHFRSDTTEMCEFLANSSWGSQPSQTSMAMGAIPYDDMFNPDTASSFNMPFTTMNNYNWLFDVEGLGPDNTQNRTFQQAQLSKPYSSNGTGIFTNQFRQQMNQGGFANSRKSISIQDSTFIDSNHFTTLPASTSRFQGQSPQSSMTEGSMNASTHAQSPDNNSSPGNFTGPYCPTNTSQTSGSEYQQPRVQGAQNSTQNRSESSTGIDPLQAFRPAARARSLPTVDELSRNQILDLIVQAGPRTPEGALITRDHPLLSLSALQNYCDLFFCRFNVCYPLLHQATFDPSQVETLLLVSVLLLGATYGDKAGHRLAVCIHDVLRAQIFSSAAFRAQPELWMLQTILLVECFGKSRAGQTQHDMAHLFHGLLINLIRRSDCQTVRQPNFQDSAGDLDSNWRKFVDVEQRKRLALLCFLWDTQHAVLFSQSLCMSAFELRISLPCNPTTWEADSAEEWFNNYKKEQEVAFLTVLKEYVALASTSPPAHLNALSRLLILHGLMSISWDMKRRDQTALGFSGQEAAARHARLAQSYDAWKADFDTYCMSMTMSLKDNAGLKSEFTRFSTATTAIYHAAHIILNVEILDLQIYAGARHIIGRPVTRVDYDRSRRILKQWAKPGGSPAAVKASWHAAHLLRDGIMNLDNWDVNDVFHYPWCLYLATLTLWGFHFAGSDKTEQEKSGGIDGMGIQHDDIVWDAQAEMNALVSGMTSVTPEGLWRMAGKYQTSGLTAVMAKHLSSVRWAVVHEGMKVLRGLVPERSINQYDSLLR</sequence>
<dbReference type="CDD" id="cd12148">
    <property type="entry name" value="fungal_TF_MHR"/>
    <property type="match status" value="1"/>
</dbReference>
<reference evidence="10 11" key="1">
    <citation type="submission" date="2024-06" db="EMBL/GenBank/DDBJ databases">
        <title>Complete genome of Phlyctema vagabunda strain 19-DSS-EL-015.</title>
        <authorList>
            <person name="Fiorenzani C."/>
        </authorList>
    </citation>
    <scope>NUCLEOTIDE SEQUENCE [LARGE SCALE GENOMIC DNA]</scope>
    <source>
        <strain evidence="10 11">19-DSS-EL-015</strain>
    </source>
</reference>
<gene>
    <name evidence="10" type="ORF">PVAG01_02882</name>
</gene>
<dbReference type="Proteomes" id="UP001629113">
    <property type="component" value="Unassembled WGS sequence"/>
</dbReference>
<feature type="compositionally biased region" description="Polar residues" evidence="8">
    <location>
        <begin position="314"/>
        <end position="351"/>
    </location>
</feature>
<evidence type="ECO:0000256" key="7">
    <source>
        <dbReference type="PROSITE-ProRule" id="PRU00042"/>
    </source>
</evidence>
<accession>A0ABR4PRW6</accession>
<dbReference type="InterPro" id="IPR036236">
    <property type="entry name" value="Znf_C2H2_sf"/>
</dbReference>
<feature type="region of interest" description="Disordered" evidence="8">
    <location>
        <begin position="314"/>
        <end position="399"/>
    </location>
</feature>
<dbReference type="PROSITE" id="PS00028">
    <property type="entry name" value="ZINC_FINGER_C2H2_1"/>
    <property type="match status" value="2"/>
</dbReference>
<dbReference type="PANTHER" id="PTHR40626:SF18">
    <property type="entry name" value="NICOTINATE CATABOLISM CLUSTER-SPECIFIC TRANSCRIPTION FACTOR"/>
    <property type="match status" value="1"/>
</dbReference>
<evidence type="ECO:0000313" key="11">
    <source>
        <dbReference type="Proteomes" id="UP001629113"/>
    </source>
</evidence>
<protein>
    <recommendedName>
        <fullName evidence="9">C2H2-type domain-containing protein</fullName>
    </recommendedName>
</protein>
<dbReference type="EMBL" id="JBFCZG010000002">
    <property type="protein sequence ID" value="KAL3426091.1"/>
    <property type="molecule type" value="Genomic_DNA"/>
</dbReference>
<dbReference type="InterPro" id="IPR051059">
    <property type="entry name" value="VerF-like"/>
</dbReference>
<dbReference type="InterPro" id="IPR013087">
    <property type="entry name" value="Znf_C2H2_type"/>
</dbReference>
<feature type="domain" description="C2H2-type" evidence="9">
    <location>
        <begin position="58"/>
        <end position="85"/>
    </location>
</feature>
<feature type="region of interest" description="Disordered" evidence="8">
    <location>
        <begin position="109"/>
        <end position="140"/>
    </location>
</feature>
<keyword evidence="3" id="KW-0677">Repeat</keyword>
<keyword evidence="2" id="KW-0479">Metal-binding</keyword>
<dbReference type="PROSITE" id="PS50157">
    <property type="entry name" value="ZINC_FINGER_C2H2_2"/>
    <property type="match status" value="2"/>
</dbReference>
<evidence type="ECO:0000259" key="9">
    <source>
        <dbReference type="PROSITE" id="PS50157"/>
    </source>
</evidence>
<comment type="subcellular location">
    <subcellularLocation>
        <location evidence="1">Nucleus</location>
    </subcellularLocation>
</comment>
<name>A0ABR4PRW6_9HELO</name>
<dbReference type="Gene3D" id="3.30.160.60">
    <property type="entry name" value="Classic Zinc Finger"/>
    <property type="match status" value="1"/>
</dbReference>
<evidence type="ECO:0000256" key="1">
    <source>
        <dbReference type="ARBA" id="ARBA00004123"/>
    </source>
</evidence>
<evidence type="ECO:0000256" key="2">
    <source>
        <dbReference type="ARBA" id="ARBA00022723"/>
    </source>
</evidence>
<keyword evidence="5" id="KW-0862">Zinc</keyword>
<dbReference type="SUPFAM" id="SSF57667">
    <property type="entry name" value="beta-beta-alpha zinc fingers"/>
    <property type="match status" value="1"/>
</dbReference>
<evidence type="ECO:0000256" key="4">
    <source>
        <dbReference type="ARBA" id="ARBA00022771"/>
    </source>
</evidence>
<evidence type="ECO:0000256" key="8">
    <source>
        <dbReference type="SAM" id="MobiDB-lite"/>
    </source>
</evidence>
<evidence type="ECO:0000313" key="10">
    <source>
        <dbReference type="EMBL" id="KAL3426091.1"/>
    </source>
</evidence>
<keyword evidence="11" id="KW-1185">Reference proteome</keyword>
<evidence type="ECO:0000256" key="3">
    <source>
        <dbReference type="ARBA" id="ARBA00022737"/>
    </source>
</evidence>
<evidence type="ECO:0000256" key="5">
    <source>
        <dbReference type="ARBA" id="ARBA00022833"/>
    </source>
</evidence>
<keyword evidence="4 7" id="KW-0863">Zinc-finger</keyword>
<dbReference type="InterPro" id="IPR007219">
    <property type="entry name" value="XnlR_reg_dom"/>
</dbReference>
<comment type="caution">
    <text evidence="10">The sequence shown here is derived from an EMBL/GenBank/DDBJ whole genome shotgun (WGS) entry which is preliminary data.</text>
</comment>
<feature type="region of interest" description="Disordered" evidence="8">
    <location>
        <begin position="1"/>
        <end position="22"/>
    </location>
</feature>
<evidence type="ECO:0000256" key="6">
    <source>
        <dbReference type="ARBA" id="ARBA00023242"/>
    </source>
</evidence>
<proteinExistence type="predicted"/>
<dbReference type="Pfam" id="PF04082">
    <property type="entry name" value="Fungal_trans"/>
    <property type="match status" value="1"/>
</dbReference>
<feature type="compositionally biased region" description="Polar residues" evidence="8">
    <location>
        <begin position="358"/>
        <end position="390"/>
    </location>
</feature>
<keyword evidence="6" id="KW-0539">Nucleus</keyword>
<dbReference type="PANTHER" id="PTHR40626">
    <property type="entry name" value="MIP31509P"/>
    <property type="match status" value="1"/>
</dbReference>